<evidence type="ECO:0000313" key="2">
    <source>
        <dbReference type="Proteomes" id="UP000095287"/>
    </source>
</evidence>
<sequence length="106" mass="11784">MSTHRGFSLKARKVLLDQPPLKEDHDEGKRSETYNKAAQTFRRLLHFGESFRRSDSETSQNSYLSTTSGTSKGTDPTEVSRPRANSATVCTMETNRFTTSSGPPPS</sequence>
<feature type="compositionally biased region" description="Polar residues" evidence="1">
    <location>
        <begin position="83"/>
        <end position="106"/>
    </location>
</feature>
<proteinExistence type="predicted"/>
<organism evidence="2 3">
    <name type="scientific">Steinernema glaseri</name>
    <dbReference type="NCBI Taxonomy" id="37863"/>
    <lineage>
        <taxon>Eukaryota</taxon>
        <taxon>Metazoa</taxon>
        <taxon>Ecdysozoa</taxon>
        <taxon>Nematoda</taxon>
        <taxon>Chromadorea</taxon>
        <taxon>Rhabditida</taxon>
        <taxon>Tylenchina</taxon>
        <taxon>Panagrolaimomorpha</taxon>
        <taxon>Strongyloidoidea</taxon>
        <taxon>Steinernematidae</taxon>
        <taxon>Steinernema</taxon>
    </lineage>
</organism>
<protein>
    <submittedName>
        <fullName evidence="3">Uncharacterized protein</fullName>
    </submittedName>
</protein>
<dbReference type="WBParaSite" id="L893_g33158.t1">
    <property type="protein sequence ID" value="L893_g33158.t1"/>
    <property type="gene ID" value="L893_g33158"/>
</dbReference>
<name>A0A1I8A5T5_9BILA</name>
<keyword evidence="2" id="KW-1185">Reference proteome</keyword>
<reference evidence="3" key="1">
    <citation type="submission" date="2016-11" db="UniProtKB">
        <authorList>
            <consortium name="WormBaseParasite"/>
        </authorList>
    </citation>
    <scope>IDENTIFICATION</scope>
</reference>
<feature type="compositionally biased region" description="Basic and acidic residues" evidence="1">
    <location>
        <begin position="20"/>
        <end position="33"/>
    </location>
</feature>
<feature type="region of interest" description="Disordered" evidence="1">
    <location>
        <begin position="49"/>
        <end position="106"/>
    </location>
</feature>
<dbReference type="Proteomes" id="UP000095287">
    <property type="component" value="Unplaced"/>
</dbReference>
<evidence type="ECO:0000313" key="3">
    <source>
        <dbReference type="WBParaSite" id="L893_g33158.t1"/>
    </source>
</evidence>
<feature type="compositionally biased region" description="Polar residues" evidence="1">
    <location>
        <begin position="57"/>
        <end position="74"/>
    </location>
</feature>
<evidence type="ECO:0000256" key="1">
    <source>
        <dbReference type="SAM" id="MobiDB-lite"/>
    </source>
</evidence>
<accession>A0A1I8A5T5</accession>
<dbReference type="AlphaFoldDB" id="A0A1I8A5T5"/>
<feature type="region of interest" description="Disordered" evidence="1">
    <location>
        <begin position="1"/>
        <end position="33"/>
    </location>
</feature>